<sequence>MSSNAEWYIGHALVELLEQERMVSLFSVIDILERRLQDGNSSRDEFMDILEAIEKLRRYA</sequence>
<protein>
    <submittedName>
        <fullName evidence="1">Uncharacterized protein</fullName>
    </submittedName>
</protein>
<name>A0A5I9ES27_SALGL</name>
<reference evidence="1" key="2">
    <citation type="submission" date="2018-07" db="EMBL/GenBank/DDBJ databases">
        <authorList>
            <consortium name="NCBI Pathogen Detection Project"/>
        </authorList>
    </citation>
    <scope>NUCLEOTIDE SEQUENCE</scope>
    <source>
        <strain evidence="1">NCTR-SF55</strain>
    </source>
</reference>
<reference evidence="1" key="1">
    <citation type="journal article" date="2018" name="Genome Biol.">
        <title>SKESA: strategic k-mer extension for scrupulous assemblies.</title>
        <authorList>
            <person name="Souvorov A."/>
            <person name="Agarwala R."/>
            <person name="Lipman D.J."/>
        </authorList>
    </citation>
    <scope>NUCLEOTIDE SEQUENCE</scope>
    <source>
        <strain evidence="1">NCTR-SF55</strain>
    </source>
</reference>
<dbReference type="RefSeq" id="WP_129368536.1">
    <property type="nucleotide sequence ID" value="NZ_JABBKF010000020.1"/>
</dbReference>
<dbReference type="AlphaFoldDB" id="A0A5I9ES27"/>
<gene>
    <name evidence="1" type="ORF">GND26_004686</name>
</gene>
<comment type="caution">
    <text evidence="1">The sequence shown here is derived from an EMBL/GenBank/DDBJ whole genome shotgun (WGS) entry which is preliminary data.</text>
</comment>
<proteinExistence type="predicted"/>
<dbReference type="EMBL" id="DAATDI010000043">
    <property type="protein sequence ID" value="HAE8135399.1"/>
    <property type="molecule type" value="Genomic_DNA"/>
</dbReference>
<evidence type="ECO:0000313" key="1">
    <source>
        <dbReference type="EMBL" id="HAE8135399.1"/>
    </source>
</evidence>
<accession>A0A5I9ES27</accession>
<organism evidence="1">
    <name type="scientific">Salmonella gallinarum</name>
    <dbReference type="NCBI Taxonomy" id="594"/>
    <lineage>
        <taxon>Bacteria</taxon>
        <taxon>Pseudomonadati</taxon>
        <taxon>Pseudomonadota</taxon>
        <taxon>Gammaproteobacteria</taxon>
        <taxon>Enterobacterales</taxon>
        <taxon>Enterobacteriaceae</taxon>
        <taxon>Salmonella</taxon>
    </lineage>
</organism>